<proteinExistence type="predicted"/>
<dbReference type="InterPro" id="IPR029018">
    <property type="entry name" value="Hex-like_dom2"/>
</dbReference>
<dbReference type="Gene3D" id="1.20.120.670">
    <property type="entry name" value="N-acetyl-b-d-glucoasminidase"/>
    <property type="match status" value="1"/>
</dbReference>
<dbReference type="InterPro" id="IPR024733">
    <property type="entry name" value="NAGLU_tim-barrel"/>
</dbReference>
<dbReference type="Pfam" id="PF05089">
    <property type="entry name" value="NAGLU"/>
    <property type="match status" value="1"/>
</dbReference>
<name>A0A1V9Y8M8_9STRA</name>
<dbReference type="Gene3D" id="3.30.379.10">
    <property type="entry name" value="Chitobiase/beta-hexosaminidase domain 2-like"/>
    <property type="match status" value="1"/>
</dbReference>
<evidence type="ECO:0000256" key="1">
    <source>
        <dbReference type="ARBA" id="ARBA00022801"/>
    </source>
</evidence>
<dbReference type="PANTHER" id="PTHR12872:SF1">
    <property type="entry name" value="ALPHA-N-ACETYLGLUCOSAMINIDASE"/>
    <property type="match status" value="1"/>
</dbReference>
<comment type="caution">
    <text evidence="5">The sequence shown here is derived from an EMBL/GenBank/DDBJ whole genome shotgun (WGS) entry which is preliminary data.</text>
</comment>
<keyword evidence="1" id="KW-0378">Hydrolase</keyword>
<dbReference type="Pfam" id="PF12972">
    <property type="entry name" value="NAGLU_C"/>
    <property type="match status" value="1"/>
</dbReference>
<dbReference type="InterPro" id="IPR024240">
    <property type="entry name" value="NAGLU_N"/>
</dbReference>
<dbReference type="STRING" id="74557.A0A1V9Y8M8"/>
<gene>
    <name evidence="5" type="ORF">THRCLA_11191</name>
</gene>
<feature type="domain" description="Alpha-N-acetylglucosaminidase N-terminal" evidence="3">
    <location>
        <begin position="17"/>
        <end position="99"/>
    </location>
</feature>
<sequence length="726" mass="83026">MGTAHVQLEFPVHDAIQALQGLIRRKLGEEYIDQIELLQLKKEPQSNDMARIDMHQGRIRIAGTSATSMGYALHKYLKENVHIHLDWDNHTLPLPLKLPDVSQTIVLKKTSKVTYYLNVCTPSYSMWSWNWAHWEAHIDWMVLCGINMPLAIVGQEKLWIETFKKFGVGEEELNEFIAGAAFLAWGRMGNIQGSWGPFGTVPMHWIEAQSKLQLLILERMRSFGMLPALPAFAGHVPAALKHLYPHASMRKASQWAGFPEKYTCVYMLDPTDSLFHSIATTFLSLQREFYGDYTSSVYQTDMYNELLPHTSDVEYLHASAKAVIDSMLTIDPNAVWLMQGWLFYFMRTFWTDEKIKAYLDGIPNAHMIILDLWSDAYPIWQRTKNYFGKSWIYCVLHTFGGNLGLHGNLPQLAAEPASSLAASDGHMVGVGLTMEGIYQNYVVYELVLDTPWTSQPIDLNPWIAQYLRHRYHICNANVKEGWKYLLSSVYDGKDGPRCLITYRPHWKMLHDKKMGVVDQVILAWKCFLEAGNCNAVLKSTDTFLHDLVDIAREALSGLMAKFYAEFRTLFNHSSLTTSKELHDKKDAILTLLFDLDKLLATTQAFMLGRWLADANSMAETSTKAYFEYQARNQITRWGEGETLSDYAAKQWSGLISGYYLPRWECWLNAACNAFDKKIPMDEAKVNEQISTIEVAWQTSDEPYLNQPIGDAFDIAAALFNKYIVNQ</sequence>
<dbReference type="Pfam" id="PF12971">
    <property type="entry name" value="NAGLU_N"/>
    <property type="match status" value="1"/>
</dbReference>
<accession>A0A1V9Y8M8</accession>
<dbReference type="EMBL" id="JNBS01004849">
    <property type="protein sequence ID" value="OQR82039.1"/>
    <property type="molecule type" value="Genomic_DNA"/>
</dbReference>
<feature type="domain" description="Alpha-N-acetylglucosaminidase C-terminal" evidence="4">
    <location>
        <begin position="462"/>
        <end position="721"/>
    </location>
</feature>
<dbReference type="InterPro" id="IPR007781">
    <property type="entry name" value="NAGLU"/>
</dbReference>
<evidence type="ECO:0000313" key="6">
    <source>
        <dbReference type="Proteomes" id="UP000243217"/>
    </source>
</evidence>
<reference evidence="5 6" key="1">
    <citation type="journal article" date="2014" name="Genome Biol. Evol.">
        <title>The secreted proteins of Achlya hypogyna and Thraustotheca clavata identify the ancestral oomycete secretome and reveal gene acquisitions by horizontal gene transfer.</title>
        <authorList>
            <person name="Misner I."/>
            <person name="Blouin N."/>
            <person name="Leonard G."/>
            <person name="Richards T.A."/>
            <person name="Lane C.E."/>
        </authorList>
    </citation>
    <scope>NUCLEOTIDE SEQUENCE [LARGE SCALE GENOMIC DNA]</scope>
    <source>
        <strain evidence="5 6">ATCC 34112</strain>
    </source>
</reference>
<dbReference type="PANTHER" id="PTHR12872">
    <property type="entry name" value="ALPHA-N-ACETYLGLUCOSAMINIDASE"/>
    <property type="match status" value="1"/>
</dbReference>
<dbReference type="InterPro" id="IPR024732">
    <property type="entry name" value="NAGLU_C"/>
</dbReference>
<evidence type="ECO:0000259" key="2">
    <source>
        <dbReference type="Pfam" id="PF05089"/>
    </source>
</evidence>
<organism evidence="5 6">
    <name type="scientific">Thraustotheca clavata</name>
    <dbReference type="NCBI Taxonomy" id="74557"/>
    <lineage>
        <taxon>Eukaryota</taxon>
        <taxon>Sar</taxon>
        <taxon>Stramenopiles</taxon>
        <taxon>Oomycota</taxon>
        <taxon>Saprolegniomycetes</taxon>
        <taxon>Saprolegniales</taxon>
        <taxon>Achlyaceae</taxon>
        <taxon>Thraustotheca</taxon>
    </lineage>
</organism>
<keyword evidence="6" id="KW-1185">Reference proteome</keyword>
<dbReference type="GO" id="GO:0016787">
    <property type="term" value="F:hydrolase activity"/>
    <property type="evidence" value="ECO:0007669"/>
    <property type="project" value="UniProtKB-KW"/>
</dbReference>
<protein>
    <submittedName>
        <fullName evidence="5">Alpha-N-acetylglucosaminidase (NAGLU)</fullName>
    </submittedName>
</protein>
<feature type="domain" description="Alpha-N-acetylglucosaminidase tim-barrel" evidence="2">
    <location>
        <begin position="115"/>
        <end position="453"/>
    </location>
</feature>
<dbReference type="Gene3D" id="3.20.20.80">
    <property type="entry name" value="Glycosidases"/>
    <property type="match status" value="1"/>
</dbReference>
<dbReference type="Proteomes" id="UP000243217">
    <property type="component" value="Unassembled WGS sequence"/>
</dbReference>
<dbReference type="OrthoDB" id="64736at2759"/>
<evidence type="ECO:0000259" key="4">
    <source>
        <dbReference type="Pfam" id="PF12972"/>
    </source>
</evidence>
<evidence type="ECO:0000259" key="3">
    <source>
        <dbReference type="Pfam" id="PF12971"/>
    </source>
</evidence>
<dbReference type="AlphaFoldDB" id="A0A1V9Y8M8"/>
<evidence type="ECO:0000313" key="5">
    <source>
        <dbReference type="EMBL" id="OQR82039.1"/>
    </source>
</evidence>